<feature type="compositionally biased region" description="Acidic residues" evidence="2">
    <location>
        <begin position="522"/>
        <end position="531"/>
    </location>
</feature>
<sequence>MAMPTSAMMAVNPLKRKRETHRRSRIEVRIPAKLPEYIARTGPPLQPISLLPPQDSTAYILERILLPSPGLASDGKPLPRRMSYMVGWHDLRAAYLLVPAMQVLDYVSPQAFEEWEYQMEQKLDEERQRVEEKRQRMEKEMMEQDRRQETPKPMRRRGRPPARAQIETAKVAAPRNNLVKTSRPTAGAMSTTPTKARLRELEELSFDDSSPSRQLEEEHLESMNAEDGLDDVDMVSYQPDLKDSTDTVQRDLANKSTLQPHAPEATDAQGHRNVPLGQLVGAPTTKITAQYPAKMPAPLTLPVLESTTRRKETPVPLPRMPAIYQAQTTSSPIQRQSSFKPLGGMKTPTSSQLRKPDSATSSAATLPSQSRPNLKVSAKKSTKPTKKPAQPVSTEEANGAGPEATPEPVWEVKRVEAAEFFEVDGVGLVRYFQVVWEGDWPPEQNPSWEPESNLPPDLVRAFLNKAKKKPAPQRKKVLKQSTLSWSAGKKYKSVSEAFAGGNEAEDLIDHLAEDLDTAVAPNEEDSEELFVVEERPAKESRGRGTVPWKGKNNGFSNGTGTEFGAFPTYH</sequence>
<comment type="subunit">
    <text evidence="1">Component of the NuA4 histone acetyltransferase complex.</text>
</comment>
<accession>A0A9P9J6R8</accession>
<feature type="compositionally biased region" description="Polar residues" evidence="2">
    <location>
        <begin position="178"/>
        <end position="194"/>
    </location>
</feature>
<evidence type="ECO:0008006" key="5">
    <source>
        <dbReference type="Google" id="ProtNLM"/>
    </source>
</evidence>
<feature type="compositionally biased region" description="Polar residues" evidence="2">
    <location>
        <begin position="325"/>
        <end position="339"/>
    </location>
</feature>
<feature type="region of interest" description="Disordered" evidence="2">
    <location>
        <begin position="125"/>
        <end position="279"/>
    </location>
</feature>
<dbReference type="EMBL" id="JAGMUU010000006">
    <property type="protein sequence ID" value="KAH7150378.1"/>
    <property type="molecule type" value="Genomic_DNA"/>
</dbReference>
<feature type="compositionally biased region" description="Basic and acidic residues" evidence="2">
    <location>
        <begin position="240"/>
        <end position="253"/>
    </location>
</feature>
<dbReference type="SUPFAM" id="SSF54160">
    <property type="entry name" value="Chromo domain-like"/>
    <property type="match status" value="1"/>
</dbReference>
<evidence type="ECO:0000313" key="3">
    <source>
        <dbReference type="EMBL" id="KAH7150378.1"/>
    </source>
</evidence>
<reference evidence="3" key="1">
    <citation type="journal article" date="2021" name="Nat. Commun.">
        <title>Genetic determinants of endophytism in the Arabidopsis root mycobiome.</title>
        <authorList>
            <person name="Mesny F."/>
            <person name="Miyauchi S."/>
            <person name="Thiergart T."/>
            <person name="Pickel B."/>
            <person name="Atanasova L."/>
            <person name="Karlsson M."/>
            <person name="Huettel B."/>
            <person name="Barry K.W."/>
            <person name="Haridas S."/>
            <person name="Chen C."/>
            <person name="Bauer D."/>
            <person name="Andreopoulos W."/>
            <person name="Pangilinan J."/>
            <person name="LaButti K."/>
            <person name="Riley R."/>
            <person name="Lipzen A."/>
            <person name="Clum A."/>
            <person name="Drula E."/>
            <person name="Henrissat B."/>
            <person name="Kohler A."/>
            <person name="Grigoriev I.V."/>
            <person name="Martin F.M."/>
            <person name="Hacquard S."/>
        </authorList>
    </citation>
    <scope>NUCLEOTIDE SEQUENCE</scope>
    <source>
        <strain evidence="3">MPI-CAGE-AT-0021</strain>
    </source>
</reference>
<dbReference type="Gene3D" id="2.40.50.40">
    <property type="match status" value="1"/>
</dbReference>
<comment type="caution">
    <text evidence="3">The sequence shown here is derived from an EMBL/GenBank/DDBJ whole genome shotgun (WGS) entry which is preliminary data.</text>
</comment>
<feature type="compositionally biased region" description="Basic and acidic residues" evidence="2">
    <location>
        <begin position="532"/>
        <end position="542"/>
    </location>
</feature>
<feature type="region of interest" description="Disordered" evidence="2">
    <location>
        <begin position="522"/>
        <end position="570"/>
    </location>
</feature>
<evidence type="ECO:0000256" key="1">
    <source>
        <dbReference type="ARBA" id="ARBA00011353"/>
    </source>
</evidence>
<dbReference type="InterPro" id="IPR016197">
    <property type="entry name" value="Chromo-like_dom_sf"/>
</dbReference>
<proteinExistence type="predicted"/>
<dbReference type="AlphaFoldDB" id="A0A9P9J6R8"/>
<name>A0A9P9J6R8_9HYPO</name>
<feature type="region of interest" description="Disordered" evidence="2">
    <location>
        <begin position="302"/>
        <end position="408"/>
    </location>
</feature>
<dbReference type="OrthoDB" id="3543857at2759"/>
<keyword evidence="4" id="KW-1185">Reference proteome</keyword>
<feature type="compositionally biased region" description="Basic and acidic residues" evidence="2">
    <location>
        <begin position="125"/>
        <end position="152"/>
    </location>
</feature>
<organism evidence="3 4">
    <name type="scientific">Dactylonectria estremocensis</name>
    <dbReference type="NCBI Taxonomy" id="1079267"/>
    <lineage>
        <taxon>Eukaryota</taxon>
        <taxon>Fungi</taxon>
        <taxon>Dikarya</taxon>
        <taxon>Ascomycota</taxon>
        <taxon>Pezizomycotina</taxon>
        <taxon>Sordariomycetes</taxon>
        <taxon>Hypocreomycetidae</taxon>
        <taxon>Hypocreales</taxon>
        <taxon>Nectriaceae</taxon>
        <taxon>Dactylonectria</taxon>
    </lineage>
</organism>
<dbReference type="CDD" id="cd00024">
    <property type="entry name" value="CD_CSD"/>
    <property type="match status" value="1"/>
</dbReference>
<feature type="compositionally biased region" description="Basic residues" evidence="2">
    <location>
        <begin position="377"/>
        <end position="386"/>
    </location>
</feature>
<protein>
    <recommendedName>
        <fullName evidence="5">Chromo domain-containing protein</fullName>
    </recommendedName>
</protein>
<evidence type="ECO:0000256" key="2">
    <source>
        <dbReference type="SAM" id="MobiDB-lite"/>
    </source>
</evidence>
<dbReference type="Proteomes" id="UP000717696">
    <property type="component" value="Unassembled WGS sequence"/>
</dbReference>
<gene>
    <name evidence="3" type="ORF">B0J13DRAFT_287769</name>
</gene>
<evidence type="ECO:0000313" key="4">
    <source>
        <dbReference type="Proteomes" id="UP000717696"/>
    </source>
</evidence>
<feature type="compositionally biased region" description="Polar residues" evidence="2">
    <location>
        <begin position="347"/>
        <end position="372"/>
    </location>
</feature>